<sequence>MGSPAKKPLKRGSHLQEAPRIQVLSDLHLEFAQQYASYIFPATAPYLLLGGDIGRLVDYQEYLKFMEAHVHRYKKVFLVLGNHEFHGLDYEKALETARHLVAEPTLADTVVLLHRVRWDDPESSLTILGCTLWSAIPEHAYSVVQSKVKDFRNIRDWSVQKHNTLHEEEHSWLREQVTQLSSEKEYSIRKLLVVTHHAPRVEGTSRPQHAGNPWTCAFATDLLDQDWEDVKVWVFGHTHYSTDLLLSDGMRLVANQRGYVLPDSDVVRESRKDDGSHTFDSSLVIYLTS</sequence>
<dbReference type="EMBL" id="JABEYC010000671">
    <property type="protein sequence ID" value="KAF4975154.1"/>
    <property type="molecule type" value="Genomic_DNA"/>
</dbReference>
<dbReference type="InterPro" id="IPR029052">
    <property type="entry name" value="Metallo-depent_PP-like"/>
</dbReference>
<evidence type="ECO:0000259" key="1">
    <source>
        <dbReference type="Pfam" id="PF00149"/>
    </source>
</evidence>
<evidence type="ECO:0000313" key="2">
    <source>
        <dbReference type="EMBL" id="KAF4975154.1"/>
    </source>
</evidence>
<gene>
    <name evidence="2" type="ORF">FZEAL_8031</name>
</gene>
<protein>
    <recommendedName>
        <fullName evidence="1">Calcineurin-like phosphoesterase domain-containing protein</fullName>
    </recommendedName>
</protein>
<dbReference type="PANTHER" id="PTHR37844">
    <property type="entry name" value="SER/THR PROTEIN PHOSPHATASE SUPERFAMILY (AFU_ORTHOLOGUE AFUA_1G14840)"/>
    <property type="match status" value="1"/>
</dbReference>
<dbReference type="GO" id="GO:0016787">
    <property type="term" value="F:hydrolase activity"/>
    <property type="evidence" value="ECO:0007669"/>
    <property type="project" value="InterPro"/>
</dbReference>
<keyword evidence="3" id="KW-1185">Reference proteome</keyword>
<comment type="caution">
    <text evidence="2">The sequence shown here is derived from an EMBL/GenBank/DDBJ whole genome shotgun (WGS) entry which is preliminary data.</text>
</comment>
<reference evidence="2" key="1">
    <citation type="journal article" date="2020" name="BMC Genomics">
        <title>Correction to: Identification and distribution of gene clusters required for synthesis of sphingolipid metabolism inhibitors in diverse species of the filamentous fungus Fusarium.</title>
        <authorList>
            <person name="Kim H.S."/>
            <person name="Lohmar J.M."/>
            <person name="Busman M."/>
            <person name="Brown D.W."/>
            <person name="Naumann T.A."/>
            <person name="Divon H.H."/>
            <person name="Lysoe E."/>
            <person name="Uhlig S."/>
            <person name="Proctor R.H."/>
        </authorList>
    </citation>
    <scope>NUCLEOTIDE SEQUENCE</scope>
    <source>
        <strain evidence="2">NRRL 22465</strain>
    </source>
</reference>
<reference evidence="2" key="2">
    <citation type="submission" date="2020-05" db="EMBL/GenBank/DDBJ databases">
        <authorList>
            <person name="Kim H.-S."/>
            <person name="Proctor R.H."/>
            <person name="Brown D.W."/>
        </authorList>
    </citation>
    <scope>NUCLEOTIDE SEQUENCE</scope>
    <source>
        <strain evidence="2">NRRL 22465</strain>
    </source>
</reference>
<feature type="domain" description="Calcineurin-like phosphoesterase" evidence="1">
    <location>
        <begin position="20"/>
        <end position="240"/>
    </location>
</feature>
<dbReference type="InterPro" id="IPR004843">
    <property type="entry name" value="Calcineurin-like_PHP"/>
</dbReference>
<dbReference type="AlphaFoldDB" id="A0A8H4XHX0"/>
<dbReference type="PANTHER" id="PTHR37844:SF2">
    <property type="entry name" value="SER_THR PROTEIN PHOSPHATASE SUPERFAMILY (AFU_ORTHOLOGUE AFUA_1G14840)"/>
    <property type="match status" value="1"/>
</dbReference>
<dbReference type="Proteomes" id="UP000635477">
    <property type="component" value="Unassembled WGS sequence"/>
</dbReference>
<organism evidence="2 3">
    <name type="scientific">Fusarium zealandicum</name>
    <dbReference type="NCBI Taxonomy" id="1053134"/>
    <lineage>
        <taxon>Eukaryota</taxon>
        <taxon>Fungi</taxon>
        <taxon>Dikarya</taxon>
        <taxon>Ascomycota</taxon>
        <taxon>Pezizomycotina</taxon>
        <taxon>Sordariomycetes</taxon>
        <taxon>Hypocreomycetidae</taxon>
        <taxon>Hypocreales</taxon>
        <taxon>Nectriaceae</taxon>
        <taxon>Fusarium</taxon>
        <taxon>Fusarium staphyleae species complex</taxon>
    </lineage>
</organism>
<name>A0A8H4XHX0_9HYPO</name>
<proteinExistence type="predicted"/>
<dbReference type="SUPFAM" id="SSF56300">
    <property type="entry name" value="Metallo-dependent phosphatases"/>
    <property type="match status" value="1"/>
</dbReference>
<dbReference type="Gene3D" id="3.60.21.10">
    <property type="match status" value="1"/>
</dbReference>
<accession>A0A8H4XHX0</accession>
<evidence type="ECO:0000313" key="3">
    <source>
        <dbReference type="Proteomes" id="UP000635477"/>
    </source>
</evidence>
<dbReference type="Pfam" id="PF00149">
    <property type="entry name" value="Metallophos"/>
    <property type="match status" value="1"/>
</dbReference>
<dbReference type="OrthoDB" id="550558at2759"/>